<dbReference type="AlphaFoldDB" id="A0A7X1E808"/>
<evidence type="ECO:0000313" key="3">
    <source>
        <dbReference type="Proteomes" id="UP000526501"/>
    </source>
</evidence>
<dbReference type="EMBL" id="JACHVC010000011">
    <property type="protein sequence ID" value="MBC2606320.1"/>
    <property type="molecule type" value="Genomic_DNA"/>
</dbReference>
<protein>
    <submittedName>
        <fullName evidence="2">Uncharacterized protein</fullName>
    </submittedName>
</protein>
<sequence length="171" mass="19490">MRLTIYPRNPILRLTFLVGYFLLSIQAFYVLRPYFLSYAEGIMIRGADFESFTDSFMGITWAGFWVFISFGFIVEILQKKGAGRMNEDIDNFEFWLLRLTVGITGLGMLDLGRAMFENESFFGLIGDSLEGVLLLGAGIAIVSLISILRPIYYKKKLAYQDAAHNVRKRTP</sequence>
<feature type="transmembrane region" description="Helical" evidence="1">
    <location>
        <begin position="128"/>
        <end position="148"/>
    </location>
</feature>
<feature type="transmembrane region" description="Helical" evidence="1">
    <location>
        <begin position="95"/>
        <end position="116"/>
    </location>
</feature>
<dbReference type="RefSeq" id="WP_185660205.1">
    <property type="nucleotide sequence ID" value="NZ_CAWPOO010000011.1"/>
</dbReference>
<accession>A0A7X1E808</accession>
<name>A0A7X1E808_9BACT</name>
<proteinExistence type="predicted"/>
<keyword evidence="1" id="KW-0812">Transmembrane</keyword>
<comment type="caution">
    <text evidence="2">The sequence shown here is derived from an EMBL/GenBank/DDBJ whole genome shotgun (WGS) entry which is preliminary data.</text>
</comment>
<feature type="transmembrane region" description="Helical" evidence="1">
    <location>
        <begin position="55"/>
        <end position="74"/>
    </location>
</feature>
<gene>
    <name evidence="2" type="ORF">H5P27_09690</name>
</gene>
<evidence type="ECO:0000256" key="1">
    <source>
        <dbReference type="SAM" id="Phobius"/>
    </source>
</evidence>
<keyword evidence="1" id="KW-0472">Membrane</keyword>
<organism evidence="2 3">
    <name type="scientific">Pelagicoccus albus</name>
    <dbReference type="NCBI Taxonomy" id="415222"/>
    <lineage>
        <taxon>Bacteria</taxon>
        <taxon>Pseudomonadati</taxon>
        <taxon>Verrucomicrobiota</taxon>
        <taxon>Opitutia</taxon>
        <taxon>Puniceicoccales</taxon>
        <taxon>Pelagicoccaceae</taxon>
        <taxon>Pelagicoccus</taxon>
    </lineage>
</organism>
<keyword evidence="3" id="KW-1185">Reference proteome</keyword>
<dbReference type="Proteomes" id="UP000526501">
    <property type="component" value="Unassembled WGS sequence"/>
</dbReference>
<feature type="transmembrane region" description="Helical" evidence="1">
    <location>
        <begin position="12"/>
        <end position="35"/>
    </location>
</feature>
<keyword evidence="1" id="KW-1133">Transmembrane helix</keyword>
<evidence type="ECO:0000313" key="2">
    <source>
        <dbReference type="EMBL" id="MBC2606320.1"/>
    </source>
</evidence>
<reference evidence="2 3" key="1">
    <citation type="submission" date="2020-07" db="EMBL/GenBank/DDBJ databases">
        <authorList>
            <person name="Feng X."/>
        </authorList>
    </citation>
    <scope>NUCLEOTIDE SEQUENCE [LARGE SCALE GENOMIC DNA]</scope>
    <source>
        <strain evidence="2 3">JCM23202</strain>
    </source>
</reference>